<dbReference type="PANTHER" id="PTHR18919">
    <property type="entry name" value="ACETYL-COA C-ACYLTRANSFERASE"/>
    <property type="match status" value="1"/>
</dbReference>
<dbReference type="CDD" id="cd00751">
    <property type="entry name" value="thiolase"/>
    <property type="match status" value="1"/>
</dbReference>
<dbReference type="Gene3D" id="3.40.47.10">
    <property type="match status" value="1"/>
</dbReference>
<keyword evidence="2 5" id="KW-0808">Transferase</keyword>
<reference evidence="8 9" key="1">
    <citation type="submission" date="2016-10" db="EMBL/GenBank/DDBJ databases">
        <authorList>
            <person name="de Groot N.N."/>
        </authorList>
    </citation>
    <scope>NUCLEOTIDE SEQUENCE [LARGE SCALE GENOMIC DNA]</scope>
    <source>
        <strain evidence="8 9">S137</strain>
    </source>
</reference>
<dbReference type="Pfam" id="PF02803">
    <property type="entry name" value="Thiolase_C"/>
    <property type="match status" value="1"/>
</dbReference>
<evidence type="ECO:0000313" key="8">
    <source>
        <dbReference type="EMBL" id="SDO91901.1"/>
    </source>
</evidence>
<evidence type="ECO:0000256" key="2">
    <source>
        <dbReference type="ARBA" id="ARBA00022679"/>
    </source>
</evidence>
<dbReference type="InterPro" id="IPR020616">
    <property type="entry name" value="Thiolase_N"/>
</dbReference>
<evidence type="ECO:0000259" key="6">
    <source>
        <dbReference type="Pfam" id="PF00108"/>
    </source>
</evidence>
<dbReference type="NCBIfam" id="TIGR01930">
    <property type="entry name" value="AcCoA-C-Actrans"/>
    <property type="match status" value="1"/>
</dbReference>
<dbReference type="PIRSF" id="PIRSF000429">
    <property type="entry name" value="Ac-CoA_Ac_transf"/>
    <property type="match status" value="1"/>
</dbReference>
<comment type="similarity">
    <text evidence="1 5">Belongs to the thiolase-like superfamily. Thiolase family.</text>
</comment>
<feature type="domain" description="Thiolase C-terminal" evidence="7">
    <location>
        <begin position="258"/>
        <end position="379"/>
    </location>
</feature>
<dbReference type="OrthoDB" id="56116at2"/>
<dbReference type="PANTHER" id="PTHR18919:SF140">
    <property type="entry name" value="ACETYL-COA C-ACETYLTRANSFERASE (ACETOACETYL-COA THIOLASE) (ACAB-5)"/>
    <property type="match status" value="1"/>
</dbReference>
<evidence type="ECO:0000259" key="7">
    <source>
        <dbReference type="Pfam" id="PF02803"/>
    </source>
</evidence>
<keyword evidence="3 5" id="KW-0012">Acyltransferase</keyword>
<dbReference type="Proteomes" id="UP000182412">
    <property type="component" value="Unassembled WGS sequence"/>
</dbReference>
<dbReference type="EMBL" id="FNJQ01000003">
    <property type="protein sequence ID" value="SDO91901.1"/>
    <property type="molecule type" value="Genomic_DNA"/>
</dbReference>
<dbReference type="InterPro" id="IPR020613">
    <property type="entry name" value="Thiolase_CS"/>
</dbReference>
<dbReference type="RefSeq" id="WP_074571282.1">
    <property type="nucleotide sequence ID" value="NZ_FNJQ01000003.1"/>
</dbReference>
<protein>
    <recommendedName>
        <fullName evidence="4">Acetoacetyl-CoA thiolase</fullName>
    </recommendedName>
</protein>
<proteinExistence type="inferred from homology"/>
<evidence type="ECO:0000256" key="3">
    <source>
        <dbReference type="ARBA" id="ARBA00023315"/>
    </source>
</evidence>
<accession>A0A1H0NH22</accession>
<dbReference type="PROSITE" id="PS00737">
    <property type="entry name" value="THIOLASE_2"/>
    <property type="match status" value="1"/>
</dbReference>
<dbReference type="InterPro" id="IPR002155">
    <property type="entry name" value="Thiolase"/>
</dbReference>
<dbReference type="Pfam" id="PF00108">
    <property type="entry name" value="Thiolase_N"/>
    <property type="match status" value="1"/>
</dbReference>
<evidence type="ECO:0000256" key="1">
    <source>
        <dbReference type="ARBA" id="ARBA00010982"/>
    </source>
</evidence>
<dbReference type="InterPro" id="IPR020617">
    <property type="entry name" value="Thiolase_C"/>
</dbReference>
<sequence>MEEVYVLGAMRTPIVGKNGLFRTIRPEVLGAEVIKALAAKFQLQQIDGIFGGNAVGTGGNLTRLMGLMAGLPASVPACTVDMQCASAAAALSLAYAKIASGQGDLYLAGGMESSSLQPLRIYAPADERYHLTPAQDGRYYTAQFAPEDLAPDTMLRGAEQTARQEGITRQELDEWALRSHKRAAQAAAQGSLQDIIVPIQGQTKDDGIRPRMSEKLLRRLPLLLGEGTSLTAGNACLINDGAAFAVLAGKNYVRQHRLKPLAKIVGTAALGGNPAESPRGAMATADKLLNRLGWNYEQLQAIEFNEAFAVIDVLFARQHPDCLDRYNRFGGALAYGHPYGASGGILLAHLLKSLQAAGGGRGILAIAGAGGMGEAIALEWIS</sequence>
<name>A0A1H0NH22_SELRU</name>
<evidence type="ECO:0000256" key="4">
    <source>
        <dbReference type="ARBA" id="ARBA00030755"/>
    </source>
</evidence>
<feature type="domain" description="Thiolase N-terminal" evidence="6">
    <location>
        <begin position="4"/>
        <end position="248"/>
    </location>
</feature>
<dbReference type="InterPro" id="IPR016039">
    <property type="entry name" value="Thiolase-like"/>
</dbReference>
<dbReference type="SUPFAM" id="SSF53901">
    <property type="entry name" value="Thiolase-like"/>
    <property type="match status" value="2"/>
</dbReference>
<gene>
    <name evidence="8" type="ORF">SAMN05216366_10376</name>
</gene>
<organism evidence="8 9">
    <name type="scientific">Selenomonas ruminantium</name>
    <dbReference type="NCBI Taxonomy" id="971"/>
    <lineage>
        <taxon>Bacteria</taxon>
        <taxon>Bacillati</taxon>
        <taxon>Bacillota</taxon>
        <taxon>Negativicutes</taxon>
        <taxon>Selenomonadales</taxon>
        <taxon>Selenomonadaceae</taxon>
        <taxon>Selenomonas</taxon>
    </lineage>
</organism>
<dbReference type="AlphaFoldDB" id="A0A1H0NH22"/>
<dbReference type="GO" id="GO:0016747">
    <property type="term" value="F:acyltransferase activity, transferring groups other than amino-acyl groups"/>
    <property type="evidence" value="ECO:0007669"/>
    <property type="project" value="InterPro"/>
</dbReference>
<evidence type="ECO:0000256" key="5">
    <source>
        <dbReference type="RuleBase" id="RU003557"/>
    </source>
</evidence>
<evidence type="ECO:0000313" key="9">
    <source>
        <dbReference type="Proteomes" id="UP000182412"/>
    </source>
</evidence>